<dbReference type="AlphaFoldDB" id="A0A6A4K0T6"/>
<keyword evidence="2" id="KW-1185">Reference proteome</keyword>
<gene>
    <name evidence="1" type="ORF">GE061_012399</name>
</gene>
<dbReference type="Proteomes" id="UP000466442">
    <property type="component" value="Unassembled WGS sequence"/>
</dbReference>
<evidence type="ECO:0000313" key="1">
    <source>
        <dbReference type="EMBL" id="KAF6211882.1"/>
    </source>
</evidence>
<organism evidence="1 2">
    <name type="scientific">Apolygus lucorum</name>
    <name type="common">Small green plant bug</name>
    <name type="synonym">Lygocoris lucorum</name>
    <dbReference type="NCBI Taxonomy" id="248454"/>
    <lineage>
        <taxon>Eukaryota</taxon>
        <taxon>Metazoa</taxon>
        <taxon>Ecdysozoa</taxon>
        <taxon>Arthropoda</taxon>
        <taxon>Hexapoda</taxon>
        <taxon>Insecta</taxon>
        <taxon>Pterygota</taxon>
        <taxon>Neoptera</taxon>
        <taxon>Paraneoptera</taxon>
        <taxon>Hemiptera</taxon>
        <taxon>Heteroptera</taxon>
        <taxon>Panheteroptera</taxon>
        <taxon>Cimicomorpha</taxon>
        <taxon>Miridae</taxon>
        <taxon>Mirini</taxon>
        <taxon>Apolygus</taxon>
    </lineage>
</organism>
<name>A0A6A4K0T6_APOLU</name>
<accession>A0A6A4K0T6</accession>
<evidence type="ECO:0000313" key="2">
    <source>
        <dbReference type="Proteomes" id="UP000466442"/>
    </source>
</evidence>
<reference evidence="1" key="1">
    <citation type="journal article" date="2021" name="Mol. Ecol. Resour.">
        <title>Apolygus lucorum genome provides insights into omnivorousness and mesophyll feeding.</title>
        <authorList>
            <person name="Liu Y."/>
            <person name="Liu H."/>
            <person name="Wang H."/>
            <person name="Huang T."/>
            <person name="Liu B."/>
            <person name="Yang B."/>
            <person name="Yin L."/>
            <person name="Li B."/>
            <person name="Zhang Y."/>
            <person name="Zhang S."/>
            <person name="Jiang F."/>
            <person name="Zhang X."/>
            <person name="Ren Y."/>
            <person name="Wang B."/>
            <person name="Wang S."/>
            <person name="Lu Y."/>
            <person name="Wu K."/>
            <person name="Fan W."/>
            <person name="Wang G."/>
        </authorList>
    </citation>
    <scope>NUCLEOTIDE SEQUENCE</scope>
    <source>
        <strain evidence="1">12Hb</strain>
    </source>
</reference>
<proteinExistence type="predicted"/>
<protein>
    <submittedName>
        <fullName evidence="1">Uncharacterized protein</fullName>
    </submittedName>
</protein>
<comment type="caution">
    <text evidence="1">The sequence shown here is derived from an EMBL/GenBank/DDBJ whole genome shotgun (WGS) entry which is preliminary data.</text>
</comment>
<sequence length="112" mass="11987">MVLGPIPALVCAAMASGVFNEVNTAPQNPSSVLDCNGANCREVLFPPFKEVEREYCVDLIAPELRLSCHRCVAVGSSKKWVLCPSKKLESPLGNPGDFAVNNNPSSLLSWLG</sequence>
<dbReference type="EMBL" id="WIXP02000004">
    <property type="protein sequence ID" value="KAF6211882.1"/>
    <property type="molecule type" value="Genomic_DNA"/>
</dbReference>